<feature type="domain" description="Transposon Tn7 transposition protein TnsD C-terminal" evidence="2">
    <location>
        <begin position="196"/>
        <end position="407"/>
    </location>
</feature>
<dbReference type="AlphaFoldDB" id="A0A917LIH6"/>
<keyword evidence="4" id="KW-1185">Reference proteome</keyword>
<protein>
    <recommendedName>
        <fullName evidence="5">Transposase</fullName>
    </recommendedName>
</protein>
<dbReference type="RefSeq" id="WP_268236370.1">
    <property type="nucleotide sequence ID" value="NZ_BMJT01000006.1"/>
</dbReference>
<dbReference type="Pfam" id="PF06527">
    <property type="entry name" value="TniQ"/>
    <property type="match status" value="1"/>
</dbReference>
<dbReference type="Pfam" id="PF15978">
    <property type="entry name" value="TnsD"/>
    <property type="match status" value="1"/>
</dbReference>
<sequence>MLPFFTNPYSNELLYSAIARYHFYSGNLDCKDTLEEMFDSRCVIPSVEIGSYFSVLAEKLGPHYSVESLLANHTIYPYYASFLSKARQQEILQDVLDDGQALYTRLGIVAGSICKKDGLYYCVECAKADDAQYGEPYIHREHQLQGINYCAHHELLLRKYPVTVDSRIQYVRFELKHMNLSSIYEMEPYKDVAVSIAKQAYQLLQLPLHALSRETISSQYRALLRSRNLITASNRVRQKDLYQAFNAYFPSGFLQRYESELNETYEYNWLKVLLRNSERHVHPLRHLFLLHFLQQDVESLLTTSTDQGAFSSGPFPCLNKAAPHYRQLIIKNVEVTRDFKTKNLIGTFTCSCGFVYLRKQSTDIFKIGRIKEFGYVWHQKLVELSCEDISIRAIARELGVDSKTVKNI</sequence>
<evidence type="ECO:0000259" key="2">
    <source>
        <dbReference type="Pfam" id="PF15978"/>
    </source>
</evidence>
<reference evidence="3" key="1">
    <citation type="journal article" date="2014" name="Int. J. Syst. Evol. Microbiol.">
        <title>Complete genome sequence of Corynebacterium casei LMG S-19264T (=DSM 44701T), isolated from a smear-ripened cheese.</title>
        <authorList>
            <consortium name="US DOE Joint Genome Institute (JGI-PGF)"/>
            <person name="Walter F."/>
            <person name="Albersmeier A."/>
            <person name="Kalinowski J."/>
            <person name="Ruckert C."/>
        </authorList>
    </citation>
    <scope>NUCLEOTIDE SEQUENCE</scope>
    <source>
        <strain evidence="3">CGMCC 1.15760</strain>
    </source>
</reference>
<dbReference type="EMBL" id="BMJT01000006">
    <property type="protein sequence ID" value="GGG26541.1"/>
    <property type="molecule type" value="Genomic_DNA"/>
</dbReference>
<proteinExistence type="predicted"/>
<evidence type="ECO:0000259" key="1">
    <source>
        <dbReference type="Pfam" id="PF06527"/>
    </source>
</evidence>
<reference evidence="3" key="2">
    <citation type="submission" date="2020-09" db="EMBL/GenBank/DDBJ databases">
        <authorList>
            <person name="Sun Q."/>
            <person name="Zhou Y."/>
        </authorList>
    </citation>
    <scope>NUCLEOTIDE SEQUENCE</scope>
    <source>
        <strain evidence="3">CGMCC 1.15760</strain>
    </source>
</reference>
<name>A0A917LIH6_9BACI</name>
<accession>A0A917LIH6</accession>
<dbReference type="Proteomes" id="UP000616608">
    <property type="component" value="Unassembled WGS sequence"/>
</dbReference>
<evidence type="ECO:0008006" key="5">
    <source>
        <dbReference type="Google" id="ProtNLM"/>
    </source>
</evidence>
<feature type="domain" description="TniQ" evidence="1">
    <location>
        <begin position="3"/>
        <end position="157"/>
    </location>
</feature>
<dbReference type="InterPro" id="IPR009492">
    <property type="entry name" value="TniQ"/>
</dbReference>
<gene>
    <name evidence="3" type="ORF">GCM10007425_21440</name>
</gene>
<dbReference type="InterPro" id="IPR032750">
    <property type="entry name" value="TnsD_C"/>
</dbReference>
<evidence type="ECO:0000313" key="4">
    <source>
        <dbReference type="Proteomes" id="UP000616608"/>
    </source>
</evidence>
<evidence type="ECO:0000313" key="3">
    <source>
        <dbReference type="EMBL" id="GGG26541.1"/>
    </source>
</evidence>
<comment type="caution">
    <text evidence="3">The sequence shown here is derived from an EMBL/GenBank/DDBJ whole genome shotgun (WGS) entry which is preliminary data.</text>
</comment>
<organism evidence="3 4">
    <name type="scientific">Lysinibacillus alkalisoli</name>
    <dbReference type="NCBI Taxonomy" id="1911548"/>
    <lineage>
        <taxon>Bacteria</taxon>
        <taxon>Bacillati</taxon>
        <taxon>Bacillota</taxon>
        <taxon>Bacilli</taxon>
        <taxon>Bacillales</taxon>
        <taxon>Bacillaceae</taxon>
        <taxon>Lysinibacillus</taxon>
    </lineage>
</organism>